<evidence type="ECO:0000313" key="1">
    <source>
        <dbReference type="EMBL" id="TVP41685.1"/>
    </source>
</evidence>
<accession>A0A557SYK3</accession>
<dbReference type="Proteomes" id="UP000315289">
    <property type="component" value="Unassembled WGS sequence"/>
</dbReference>
<evidence type="ECO:0000313" key="2">
    <source>
        <dbReference type="Proteomes" id="UP000315289"/>
    </source>
</evidence>
<comment type="caution">
    <text evidence="1">The sequence shown here is derived from an EMBL/GenBank/DDBJ whole genome shotgun (WGS) entry which is preliminary data.</text>
</comment>
<dbReference type="EMBL" id="VOAH01000001">
    <property type="protein sequence ID" value="TVP41685.1"/>
    <property type="molecule type" value="Genomic_DNA"/>
</dbReference>
<keyword evidence="2" id="KW-1185">Reference proteome</keyword>
<proteinExistence type="predicted"/>
<name>A0A557SYK3_9ARCH</name>
<protein>
    <submittedName>
        <fullName evidence="1">Uncharacterized protein</fullName>
    </submittedName>
</protein>
<organism evidence="1 2">
    <name type="scientific">Candidatus Nitrosocosmicus arcticus</name>
    <dbReference type="NCBI Taxonomy" id="2035267"/>
    <lineage>
        <taxon>Archaea</taxon>
        <taxon>Nitrososphaerota</taxon>
        <taxon>Nitrososphaeria</taxon>
        <taxon>Nitrososphaerales</taxon>
        <taxon>Nitrososphaeraceae</taxon>
        <taxon>Candidatus Nitrosocosmicus</taxon>
    </lineage>
</organism>
<dbReference type="AlphaFoldDB" id="A0A557SYK3"/>
<gene>
    <name evidence="1" type="ORF">NARC_10091</name>
</gene>
<reference evidence="1 2" key="1">
    <citation type="journal article" date="2019" name="Front. Microbiol.">
        <title>Ammonia Oxidation by the Arctic Terrestrial Thaumarchaeote Candidatus Nitrosocosmicus arcticus Is Stimulated by Increasing Temperatures.</title>
        <authorList>
            <person name="Alves R.J.E."/>
            <person name="Kerou M."/>
            <person name="Zappe A."/>
            <person name="Bittner R."/>
            <person name="Abby S.S."/>
            <person name="Schmidt H.A."/>
            <person name="Pfeifer K."/>
            <person name="Schleper C."/>
        </authorList>
    </citation>
    <scope>NUCLEOTIDE SEQUENCE [LARGE SCALE GENOMIC DNA]</scope>
    <source>
        <strain evidence="1 2">Kfb</strain>
    </source>
</reference>
<sequence length="40" mass="4843">MESNLKIEYYFDGFTSIPLLVIKYNILKLLHEWIKYSICC</sequence>